<accession>A0A9W9FEF5</accession>
<evidence type="ECO:0000256" key="1">
    <source>
        <dbReference type="ARBA" id="ARBA00022857"/>
    </source>
</evidence>
<evidence type="ECO:0000259" key="2">
    <source>
        <dbReference type="SMART" id="SM00829"/>
    </source>
</evidence>
<dbReference type="CDD" id="cd08252">
    <property type="entry name" value="AL_MDR"/>
    <property type="match status" value="1"/>
</dbReference>
<gene>
    <name evidence="3" type="ORF">N7532_005408</name>
</gene>
<dbReference type="Gene3D" id="3.40.50.720">
    <property type="entry name" value="NAD(P)-binding Rossmann-like Domain"/>
    <property type="match status" value="1"/>
</dbReference>
<dbReference type="InterPro" id="IPR014182">
    <property type="entry name" value="ADH_Zn_typ-1"/>
</dbReference>
<feature type="domain" description="Enoyl reductase (ER)" evidence="2">
    <location>
        <begin position="15"/>
        <end position="338"/>
    </location>
</feature>
<proteinExistence type="predicted"/>
<dbReference type="PANTHER" id="PTHR44154">
    <property type="entry name" value="QUINONE OXIDOREDUCTASE"/>
    <property type="match status" value="1"/>
</dbReference>
<evidence type="ECO:0000313" key="4">
    <source>
        <dbReference type="Proteomes" id="UP001149074"/>
    </source>
</evidence>
<evidence type="ECO:0000313" key="3">
    <source>
        <dbReference type="EMBL" id="KAJ5098407.1"/>
    </source>
</evidence>
<dbReference type="Pfam" id="PF13602">
    <property type="entry name" value="ADH_zinc_N_2"/>
    <property type="match status" value="1"/>
</dbReference>
<dbReference type="InterPro" id="IPR013154">
    <property type="entry name" value="ADH-like_N"/>
</dbReference>
<organism evidence="3 4">
    <name type="scientific">Penicillium argentinense</name>
    <dbReference type="NCBI Taxonomy" id="1131581"/>
    <lineage>
        <taxon>Eukaryota</taxon>
        <taxon>Fungi</taxon>
        <taxon>Dikarya</taxon>
        <taxon>Ascomycota</taxon>
        <taxon>Pezizomycotina</taxon>
        <taxon>Eurotiomycetes</taxon>
        <taxon>Eurotiomycetidae</taxon>
        <taxon>Eurotiales</taxon>
        <taxon>Aspergillaceae</taxon>
        <taxon>Penicillium</taxon>
    </lineage>
</organism>
<comment type="caution">
    <text evidence="3">The sequence shown here is derived from an EMBL/GenBank/DDBJ whole genome shotgun (WGS) entry which is preliminary data.</text>
</comment>
<dbReference type="SMART" id="SM00829">
    <property type="entry name" value="PKS_ER"/>
    <property type="match status" value="1"/>
</dbReference>
<reference evidence="3" key="2">
    <citation type="journal article" date="2023" name="IMA Fungus">
        <title>Comparative genomic study of the Penicillium genus elucidates a diverse pangenome and 15 lateral gene transfer events.</title>
        <authorList>
            <person name="Petersen C."/>
            <person name="Sorensen T."/>
            <person name="Nielsen M.R."/>
            <person name="Sondergaard T.E."/>
            <person name="Sorensen J.L."/>
            <person name="Fitzpatrick D.A."/>
            <person name="Frisvad J.C."/>
            <person name="Nielsen K.L."/>
        </authorList>
    </citation>
    <scope>NUCLEOTIDE SEQUENCE</scope>
    <source>
        <strain evidence="3">IBT 30761</strain>
    </source>
</reference>
<dbReference type="GeneID" id="81356881"/>
<dbReference type="GO" id="GO:0008270">
    <property type="term" value="F:zinc ion binding"/>
    <property type="evidence" value="ECO:0007669"/>
    <property type="project" value="InterPro"/>
</dbReference>
<name>A0A9W9FEF5_9EURO</name>
<dbReference type="OrthoDB" id="10257049at2759"/>
<keyword evidence="1" id="KW-0521">NADP</keyword>
<dbReference type="InterPro" id="IPR011032">
    <property type="entry name" value="GroES-like_sf"/>
</dbReference>
<sequence>METKTMKAIGVAKYGSVDNFESRDVPRPGSPKGMDVLVQVKACSVNPIDTKVRKGTYDDAPDYYKFVPKDFHIIGFDGAGTVLEVGPQCTNIKPGDDIFYVASTTRQGSAAEYLLVDERHCAEKPKSLDFVEAASMGLTFGTAYQSLVDRLEIKQNESINGGGGVGSAAIQIASKVLKLPVVIATASRPETMESCRKMGATHVVNHKVDIESQIKALNLDVPIRYVYVAARTEQYIHALGKVCAPFAKVCSIVQARFDLYGTDFMSKSMTFSWDWLGSAAYHRTNVENYQRIFGALARYIDEGKVVPNLNRRLKLNLAGLKEAHQLIESATTVGKLALGVDELGEGAPFA</sequence>
<keyword evidence="4" id="KW-1185">Reference proteome</keyword>
<reference evidence="3" key="1">
    <citation type="submission" date="2022-11" db="EMBL/GenBank/DDBJ databases">
        <authorList>
            <person name="Petersen C."/>
        </authorList>
    </citation>
    <scope>NUCLEOTIDE SEQUENCE</scope>
    <source>
        <strain evidence="3">IBT 30761</strain>
    </source>
</reference>
<dbReference type="GO" id="GO:0016491">
    <property type="term" value="F:oxidoreductase activity"/>
    <property type="evidence" value="ECO:0007669"/>
    <property type="project" value="InterPro"/>
</dbReference>
<dbReference type="InterPro" id="IPR036291">
    <property type="entry name" value="NAD(P)-bd_dom_sf"/>
</dbReference>
<dbReference type="SUPFAM" id="SSF51735">
    <property type="entry name" value="NAD(P)-binding Rossmann-fold domains"/>
    <property type="match status" value="1"/>
</dbReference>
<dbReference type="PANTHER" id="PTHR44154:SF1">
    <property type="entry name" value="QUINONE OXIDOREDUCTASE"/>
    <property type="match status" value="1"/>
</dbReference>
<dbReference type="Proteomes" id="UP001149074">
    <property type="component" value="Unassembled WGS sequence"/>
</dbReference>
<dbReference type="EMBL" id="JAPQKI010000005">
    <property type="protein sequence ID" value="KAJ5098407.1"/>
    <property type="molecule type" value="Genomic_DNA"/>
</dbReference>
<dbReference type="InterPro" id="IPR051603">
    <property type="entry name" value="Zinc-ADH_QOR/CCCR"/>
</dbReference>
<dbReference type="SUPFAM" id="SSF50129">
    <property type="entry name" value="GroES-like"/>
    <property type="match status" value="1"/>
</dbReference>
<dbReference type="InterPro" id="IPR020843">
    <property type="entry name" value="ER"/>
</dbReference>
<dbReference type="RefSeq" id="XP_056474061.1">
    <property type="nucleotide sequence ID" value="XM_056617902.1"/>
</dbReference>
<protein>
    <recommendedName>
        <fullName evidence="2">Enoyl reductase (ER) domain-containing protein</fullName>
    </recommendedName>
</protein>
<dbReference type="Gene3D" id="3.90.180.10">
    <property type="entry name" value="Medium-chain alcohol dehydrogenases, catalytic domain"/>
    <property type="match status" value="1"/>
</dbReference>
<dbReference type="AlphaFoldDB" id="A0A9W9FEF5"/>
<dbReference type="Pfam" id="PF08240">
    <property type="entry name" value="ADH_N"/>
    <property type="match status" value="1"/>
</dbReference>